<dbReference type="PANTHER" id="PTHR11161">
    <property type="entry name" value="O-ACYLTRANSFERASE"/>
    <property type="match status" value="1"/>
</dbReference>
<feature type="transmembrane region" description="Helical" evidence="1">
    <location>
        <begin position="537"/>
        <end position="561"/>
    </location>
</feature>
<keyword evidence="5" id="KW-1185">Reference proteome</keyword>
<feature type="transmembrane region" description="Helical" evidence="1">
    <location>
        <begin position="611"/>
        <end position="631"/>
    </location>
</feature>
<keyword evidence="1" id="KW-0472">Membrane</keyword>
<sequence length="770" mass="86123">MNTARLRATTARLVTIMGLLALVEASSVSPRPEAKLLELLARPFAPTEGASDECIRDSKIYFAELRKYNPWALQMYDASAKIPPGVITGNIQQLGNYDECLKIKTGQDFVAQACSASVQFEILKGPKTSLELDMKDLLLQVAKASDLKTIPDYSVDYEWMWCVPSTCNYSEISEALELALDPLKVDGRLDFAVNVNANSCHTVATSGSGFDMADWSYIAIMLVFSAIIIASTAYDLHTKRRAEELKRKDTKSSLLTSFSLYSNGKRLLSTSRPGDTIGCLDGLRYLSICWIIYGHTFYLEVVGVKMDRSQIPKLHEDWTSLLVLNGNIVTDTFFLLSGILLAYTTLVKSSKDVNPSLNVVNLYLNRYFRLTPAYAIVVGFYATLFEKLGSGLKWNVWVHNSKLDCRANWWTNLLYINNYVNISNICMSQSWYLSVDMQLLWISPIFLYPMIKFNRGAIFWTVIIVAILITILIPFCITYALHLTGTMLYYKNLKDVTNVYLQIYTRVYTRAGPYLMGLALGYILFKTKGYKTRIASAYVLCGWLIAATAGMSAIFGPRGMYFSDHHYSQLEASFYAGFHRHAFSLAVSWIIFACVNGYAGPVNAFLSWNVWVPLSKLTYSAYLSHYIILLYNVGSARTSSSLTTYGALHTFFGNLCLTMLISLCLNCCFEMPFMILVRQLLTPRASKERLATKPSAEHIFGSTDSGAGIYRSTDDIGGNSKTSSVDSVFAIGKDESCCVYNVDVESATSRKILETRDVGQSNDRRYTAVG</sequence>
<dbReference type="OrthoDB" id="207378at2759"/>
<organism evidence="4 5">
    <name type="scientific">Nasonia vitripennis</name>
    <name type="common">Parasitic wasp</name>
    <dbReference type="NCBI Taxonomy" id="7425"/>
    <lineage>
        <taxon>Eukaryota</taxon>
        <taxon>Metazoa</taxon>
        <taxon>Ecdysozoa</taxon>
        <taxon>Arthropoda</taxon>
        <taxon>Hexapoda</taxon>
        <taxon>Insecta</taxon>
        <taxon>Pterygota</taxon>
        <taxon>Neoptera</taxon>
        <taxon>Endopterygota</taxon>
        <taxon>Hymenoptera</taxon>
        <taxon>Apocrita</taxon>
        <taxon>Proctotrupomorpha</taxon>
        <taxon>Chalcidoidea</taxon>
        <taxon>Pteromalidae</taxon>
        <taxon>Pteromalinae</taxon>
        <taxon>Nasonia</taxon>
    </lineage>
</organism>
<evidence type="ECO:0000256" key="2">
    <source>
        <dbReference type="SAM" id="SignalP"/>
    </source>
</evidence>
<dbReference type="Pfam" id="PF01757">
    <property type="entry name" value="Acyl_transf_3"/>
    <property type="match status" value="1"/>
</dbReference>
<dbReference type="Proteomes" id="UP000002358">
    <property type="component" value="Chromosome 3"/>
</dbReference>
<dbReference type="RefSeq" id="XP_001605811.2">
    <property type="nucleotide sequence ID" value="XM_001605761.6"/>
</dbReference>
<dbReference type="SMART" id="SM00703">
    <property type="entry name" value="NRF"/>
    <property type="match status" value="1"/>
</dbReference>
<feature type="transmembrane region" description="Helical" evidence="1">
    <location>
        <begin position="651"/>
        <end position="677"/>
    </location>
</feature>
<dbReference type="FunCoup" id="A0A7M7G748">
    <property type="interactions" value="4"/>
</dbReference>
<feature type="transmembrane region" description="Helical" evidence="1">
    <location>
        <begin position="503"/>
        <end position="525"/>
    </location>
</feature>
<keyword evidence="1" id="KW-0812">Transmembrane</keyword>
<feature type="domain" description="Nose resistant-to-fluoxetine protein N-terminal" evidence="3">
    <location>
        <begin position="51"/>
        <end position="157"/>
    </location>
</feature>
<dbReference type="GO" id="GO:0016747">
    <property type="term" value="F:acyltransferase activity, transferring groups other than amino-acyl groups"/>
    <property type="evidence" value="ECO:0007669"/>
    <property type="project" value="InterPro"/>
</dbReference>
<dbReference type="InterPro" id="IPR052728">
    <property type="entry name" value="O2_lipid_transport_reg"/>
</dbReference>
<feature type="transmembrane region" description="Helical" evidence="1">
    <location>
        <begin position="367"/>
        <end position="385"/>
    </location>
</feature>
<keyword evidence="1" id="KW-1133">Transmembrane helix</keyword>
<dbReference type="EnsemblMetazoa" id="XM_001605761">
    <property type="protein sequence ID" value="XP_001605811"/>
    <property type="gene ID" value="LOC100122209"/>
</dbReference>
<feature type="transmembrane region" description="Helical" evidence="1">
    <location>
        <begin position="581"/>
        <end position="599"/>
    </location>
</feature>
<dbReference type="InterPro" id="IPR006621">
    <property type="entry name" value="Nose-resist-to-fluoxetine_N"/>
</dbReference>
<protein>
    <recommendedName>
        <fullName evidence="3">Nose resistant-to-fluoxetine protein N-terminal domain-containing protein</fullName>
    </recommendedName>
</protein>
<accession>A0A7M7G748</accession>
<feature type="transmembrane region" description="Helical" evidence="1">
    <location>
        <begin position="321"/>
        <end position="346"/>
    </location>
</feature>
<dbReference type="AlphaFoldDB" id="A0A7M7G748"/>
<feature type="transmembrane region" description="Helical" evidence="1">
    <location>
        <begin position="282"/>
        <end position="301"/>
    </location>
</feature>
<keyword evidence="2" id="KW-0732">Signal</keyword>
<feature type="transmembrane region" description="Helical" evidence="1">
    <location>
        <begin position="215"/>
        <end position="236"/>
    </location>
</feature>
<evidence type="ECO:0000313" key="5">
    <source>
        <dbReference type="Proteomes" id="UP000002358"/>
    </source>
</evidence>
<evidence type="ECO:0000313" key="4">
    <source>
        <dbReference type="EnsemblMetazoa" id="XP_001605811"/>
    </source>
</evidence>
<dbReference type="GeneID" id="100122209"/>
<name>A0A7M7G748_NASVI</name>
<feature type="chain" id="PRO_5029706683" description="Nose resistant-to-fluoxetine protein N-terminal domain-containing protein" evidence="2">
    <location>
        <begin position="26"/>
        <end position="770"/>
    </location>
</feature>
<dbReference type="InParanoid" id="A0A7M7G748"/>
<dbReference type="KEGG" id="nvi:100122209"/>
<dbReference type="Pfam" id="PF20146">
    <property type="entry name" value="NRF"/>
    <property type="match status" value="1"/>
</dbReference>
<dbReference type="PANTHER" id="PTHR11161:SF71">
    <property type="entry name" value="NOSE RESISTANT-TO-FLUOXETINE PROTEIN N-TERMINAL DOMAIN-CONTAINING PROTEIN"/>
    <property type="match status" value="1"/>
</dbReference>
<proteinExistence type="predicted"/>
<evidence type="ECO:0000259" key="3">
    <source>
        <dbReference type="SMART" id="SM00703"/>
    </source>
</evidence>
<reference evidence="4" key="1">
    <citation type="submission" date="2021-01" db="UniProtKB">
        <authorList>
            <consortium name="EnsemblMetazoa"/>
        </authorList>
    </citation>
    <scope>IDENTIFICATION</scope>
</reference>
<feature type="signal peptide" evidence="2">
    <location>
        <begin position="1"/>
        <end position="25"/>
    </location>
</feature>
<feature type="transmembrane region" description="Helical" evidence="1">
    <location>
        <begin position="458"/>
        <end position="483"/>
    </location>
</feature>
<dbReference type="InterPro" id="IPR002656">
    <property type="entry name" value="Acyl_transf_3_dom"/>
</dbReference>
<evidence type="ECO:0000256" key="1">
    <source>
        <dbReference type="SAM" id="Phobius"/>
    </source>
</evidence>